<keyword evidence="6" id="KW-0496">Mitochondrion</keyword>
<dbReference type="OrthoDB" id="59229at2759"/>
<dbReference type="InterPro" id="IPR006660">
    <property type="entry name" value="Arsenate_reductase-like"/>
</dbReference>
<protein>
    <submittedName>
        <fullName evidence="7">Thioredoxin-like fold</fullName>
    </submittedName>
</protein>
<dbReference type="InterPro" id="IPR036249">
    <property type="entry name" value="Thioredoxin-like_sf"/>
</dbReference>
<sequence length="172" mass="18800">MASICHFELYSSLPKLPICSHNMFKRLFGEHGAKNVVTLFHAPSNQASTRVLTLLKQANAQSVAHATEAQASSHVAQDKAERTEFELDVTEAPPTTDQLKNILDYLGGTGAAGKVINGAENESDAMRRLKADGNVFRRPLVVDWNQGKAVAGDDESEIMKLIRSIPKETEKV</sequence>
<dbReference type="PROSITE" id="PS51353">
    <property type="entry name" value="ARSC"/>
    <property type="match status" value="1"/>
</dbReference>
<evidence type="ECO:0000313" key="8">
    <source>
        <dbReference type="Proteomes" id="UP000265663"/>
    </source>
</evidence>
<evidence type="ECO:0000256" key="4">
    <source>
        <dbReference type="ARBA" id="ARBA00022946"/>
    </source>
</evidence>
<dbReference type="Pfam" id="PF07955">
    <property type="entry name" value="DUF1687"/>
    <property type="match status" value="1"/>
</dbReference>
<dbReference type="AlphaFoldDB" id="A0A3M7MIH3"/>
<dbReference type="Proteomes" id="UP000265663">
    <property type="component" value="Unassembled WGS sequence"/>
</dbReference>
<comment type="function">
    <text evidence="1">Putative mitochondrial redox protein which could be involved in the reduction of small toxic molecules.</text>
</comment>
<evidence type="ECO:0000256" key="5">
    <source>
        <dbReference type="ARBA" id="ARBA00023002"/>
    </source>
</evidence>
<organism evidence="7 8">
    <name type="scientific">Pyrenophora seminiperda CCB06</name>
    <dbReference type="NCBI Taxonomy" id="1302712"/>
    <lineage>
        <taxon>Eukaryota</taxon>
        <taxon>Fungi</taxon>
        <taxon>Dikarya</taxon>
        <taxon>Ascomycota</taxon>
        <taxon>Pezizomycotina</taxon>
        <taxon>Dothideomycetes</taxon>
        <taxon>Pleosporomycetidae</taxon>
        <taxon>Pleosporales</taxon>
        <taxon>Pleosporineae</taxon>
        <taxon>Pleosporaceae</taxon>
        <taxon>Pyrenophora</taxon>
    </lineage>
</organism>
<accession>A0A3M7MIH3</accession>
<dbReference type="InterPro" id="IPR012882">
    <property type="entry name" value="Fmp46"/>
</dbReference>
<evidence type="ECO:0000256" key="6">
    <source>
        <dbReference type="ARBA" id="ARBA00023128"/>
    </source>
</evidence>
<dbReference type="PANTHER" id="PTHR28071:SF1">
    <property type="entry name" value="REDOX PROTEIN FMP46, MITOCHONDRIAL-RELATED"/>
    <property type="match status" value="1"/>
</dbReference>
<dbReference type="Gene3D" id="3.40.30.10">
    <property type="entry name" value="Glutaredoxin"/>
    <property type="match status" value="1"/>
</dbReference>
<evidence type="ECO:0000256" key="3">
    <source>
        <dbReference type="ARBA" id="ARBA00009734"/>
    </source>
</evidence>
<dbReference type="PANTHER" id="PTHR28071">
    <property type="entry name" value="REDOX PROTEIN FMP46, MITOCHONDRIAL-RELATED"/>
    <property type="match status" value="1"/>
</dbReference>
<keyword evidence="4" id="KW-0809">Transit peptide</keyword>
<dbReference type="EMBL" id="KE747844">
    <property type="protein sequence ID" value="RMZ74247.1"/>
    <property type="molecule type" value="Genomic_DNA"/>
</dbReference>
<keyword evidence="8" id="KW-1185">Reference proteome</keyword>
<name>A0A3M7MIH3_9PLEO</name>
<gene>
    <name evidence="7" type="ORF">GMOD_00003258</name>
</gene>
<comment type="similarity">
    <text evidence="3">Belongs to the FMP46 family.</text>
</comment>
<dbReference type="SUPFAM" id="SSF52833">
    <property type="entry name" value="Thioredoxin-like"/>
    <property type="match status" value="1"/>
</dbReference>
<evidence type="ECO:0000313" key="7">
    <source>
        <dbReference type="EMBL" id="RMZ74247.1"/>
    </source>
</evidence>
<comment type="subcellular location">
    <subcellularLocation>
        <location evidence="2">Mitochondrion</location>
    </subcellularLocation>
</comment>
<evidence type="ECO:0000256" key="1">
    <source>
        <dbReference type="ARBA" id="ARBA00002963"/>
    </source>
</evidence>
<dbReference type="GO" id="GO:0005739">
    <property type="term" value="C:mitochondrion"/>
    <property type="evidence" value="ECO:0007669"/>
    <property type="project" value="UniProtKB-SubCell"/>
</dbReference>
<evidence type="ECO:0000256" key="2">
    <source>
        <dbReference type="ARBA" id="ARBA00004173"/>
    </source>
</evidence>
<proteinExistence type="inferred from homology"/>
<dbReference type="GO" id="GO:0016491">
    <property type="term" value="F:oxidoreductase activity"/>
    <property type="evidence" value="ECO:0007669"/>
    <property type="project" value="UniProtKB-KW"/>
</dbReference>
<reference evidence="7 8" key="1">
    <citation type="journal article" date="2014" name="PLoS ONE">
        <title>De novo Genome Assembly of the Fungal Plant Pathogen Pyrenophora semeniperda.</title>
        <authorList>
            <person name="Soliai M.M."/>
            <person name="Meyer S.E."/>
            <person name="Udall J.A."/>
            <person name="Elzinga D.E."/>
            <person name="Hermansen R.A."/>
            <person name="Bodily P.M."/>
            <person name="Hart A.A."/>
            <person name="Coleman C.E."/>
        </authorList>
    </citation>
    <scope>NUCLEOTIDE SEQUENCE [LARGE SCALE GENOMIC DNA]</scope>
    <source>
        <strain evidence="7 8">CCB06</strain>
        <tissue evidence="7">Mycelium</tissue>
    </source>
</reference>
<keyword evidence="5" id="KW-0560">Oxidoreductase</keyword>